<accession>A0A094W8U9</accession>
<evidence type="ECO:0000313" key="2">
    <source>
        <dbReference type="Proteomes" id="UP000029452"/>
    </source>
</evidence>
<evidence type="ECO:0000313" key="1">
    <source>
        <dbReference type="EMBL" id="KGA93953.1"/>
    </source>
</evidence>
<sequence>MLSPLSPSDPPSFVFPFNYVTNFITNKPGCQSQGEIRDNTDFR</sequence>
<dbReference type="Proteomes" id="UP000029452">
    <property type="component" value="Unassembled WGS sequence"/>
</dbReference>
<protein>
    <submittedName>
        <fullName evidence="1">Uncharacterized protein</fullName>
    </submittedName>
</protein>
<comment type="caution">
    <text evidence="1">The sequence shown here is derived from an EMBL/GenBank/DDBJ whole genome shotgun (WGS) entry which is preliminary data.</text>
</comment>
<organism evidence="1 2">
    <name type="scientific">Leptospirillum ferriphilum</name>
    <dbReference type="NCBI Taxonomy" id="178606"/>
    <lineage>
        <taxon>Bacteria</taxon>
        <taxon>Pseudomonadati</taxon>
        <taxon>Nitrospirota</taxon>
        <taxon>Nitrospiria</taxon>
        <taxon>Nitrospirales</taxon>
        <taxon>Nitrospiraceae</taxon>
        <taxon>Leptospirillum</taxon>
    </lineage>
</organism>
<name>A0A094W8U9_9BACT</name>
<reference evidence="1 2" key="1">
    <citation type="submission" date="2014-06" db="EMBL/GenBank/DDBJ databases">
        <title>Draft genome sequence of iron oxidizing acidophile Leptospirillum ferriphilum DSM14647.</title>
        <authorList>
            <person name="Cardenas J.P."/>
            <person name="Lazcano M."/>
            <person name="Ossandon F.J."/>
            <person name="Corbett M."/>
            <person name="Holmes D.S."/>
            <person name="Watkin E."/>
        </authorList>
    </citation>
    <scope>NUCLEOTIDE SEQUENCE [LARGE SCALE GENOMIC DNA]</scope>
    <source>
        <strain evidence="1 2">DSM 14647</strain>
    </source>
</reference>
<proteinExistence type="predicted"/>
<gene>
    <name evidence="1" type="ORF">LptCag_0579</name>
</gene>
<dbReference type="EMBL" id="JPGK01000004">
    <property type="protein sequence ID" value="KGA93953.1"/>
    <property type="molecule type" value="Genomic_DNA"/>
</dbReference>
<dbReference type="AlphaFoldDB" id="A0A094W8U9"/>